<evidence type="ECO:0000313" key="2">
    <source>
        <dbReference type="EMBL" id="RAR12773.1"/>
    </source>
</evidence>
<dbReference type="Proteomes" id="UP000249619">
    <property type="component" value="Unassembled WGS sequence"/>
</dbReference>
<feature type="compositionally biased region" description="Acidic residues" evidence="1">
    <location>
        <begin position="285"/>
        <end position="295"/>
    </location>
</feature>
<organism evidence="2 3">
    <name type="scientific">Stemphylium lycopersici</name>
    <name type="common">Tomato gray leaf spot disease fungus</name>
    <name type="synonym">Thyrospora lycopersici</name>
    <dbReference type="NCBI Taxonomy" id="183478"/>
    <lineage>
        <taxon>Eukaryota</taxon>
        <taxon>Fungi</taxon>
        <taxon>Dikarya</taxon>
        <taxon>Ascomycota</taxon>
        <taxon>Pezizomycotina</taxon>
        <taxon>Dothideomycetes</taxon>
        <taxon>Pleosporomycetidae</taxon>
        <taxon>Pleosporales</taxon>
        <taxon>Pleosporineae</taxon>
        <taxon>Pleosporaceae</taxon>
        <taxon>Stemphylium</taxon>
    </lineage>
</organism>
<feature type="compositionally biased region" description="Basic and acidic residues" evidence="1">
    <location>
        <begin position="193"/>
        <end position="205"/>
    </location>
</feature>
<dbReference type="AlphaFoldDB" id="A0A364N6L9"/>
<feature type="compositionally biased region" description="Low complexity" evidence="1">
    <location>
        <begin position="232"/>
        <end position="245"/>
    </location>
</feature>
<protein>
    <submittedName>
        <fullName evidence="2">Uncharacterized protein</fullName>
    </submittedName>
</protein>
<gene>
    <name evidence="2" type="ORF">DDE83_003921</name>
</gene>
<dbReference type="STRING" id="183478.A0A364N6L9"/>
<dbReference type="EMBL" id="QGDH01000046">
    <property type="protein sequence ID" value="RAR12773.1"/>
    <property type="molecule type" value="Genomic_DNA"/>
</dbReference>
<feature type="region of interest" description="Disordered" evidence="1">
    <location>
        <begin position="193"/>
        <end position="312"/>
    </location>
</feature>
<reference evidence="3" key="1">
    <citation type="submission" date="2018-05" db="EMBL/GenBank/DDBJ databases">
        <title>Draft genome sequence of Stemphylium lycopersici strain CIDEFI 213.</title>
        <authorList>
            <person name="Medina R."/>
            <person name="Franco M.E.E."/>
            <person name="Lucentini C.G."/>
            <person name="Saparrat M.C.N."/>
            <person name="Balatti P.A."/>
        </authorList>
    </citation>
    <scope>NUCLEOTIDE SEQUENCE [LARGE SCALE GENOMIC DNA]</scope>
    <source>
        <strain evidence="3">CIDEFI 213</strain>
    </source>
</reference>
<name>A0A364N6L9_STELY</name>
<feature type="compositionally biased region" description="Low complexity" evidence="1">
    <location>
        <begin position="253"/>
        <end position="276"/>
    </location>
</feature>
<feature type="region of interest" description="Disordered" evidence="1">
    <location>
        <begin position="101"/>
        <end position="138"/>
    </location>
</feature>
<evidence type="ECO:0000256" key="1">
    <source>
        <dbReference type="SAM" id="MobiDB-lite"/>
    </source>
</evidence>
<accession>A0A364N6L9</accession>
<proteinExistence type="predicted"/>
<keyword evidence="3" id="KW-1185">Reference proteome</keyword>
<comment type="caution">
    <text evidence="2">The sequence shown here is derived from an EMBL/GenBank/DDBJ whole genome shotgun (WGS) entry which is preliminary data.</text>
</comment>
<evidence type="ECO:0000313" key="3">
    <source>
        <dbReference type="Proteomes" id="UP000249619"/>
    </source>
</evidence>
<sequence length="455" mass="49489">MVHQSSLNVREYMSASFSIPSSGADDAGVQLDRHRSADDLAEEATGISRVAGGFGCWAFTVGGHAGAATQWPRWEVHQAYDQRTGPPSFSARHGYREKRDCAFGKPHQPAAPSSPTASVPCRPASQTTPEQSRPPGSHASAIVMTETTTSAAPPKKRTLFKRPAVRAAAKNEEADIFSHSNEFSDIVALEEKQRAEAKKRAEASRDRKRRRISSDNQEAPPPNTGSDKKAQASRASSKARGGTPLSPAPAQSPPASLAARYDSLAKSASSSTLLPTKDSHVISLDDSDDDDDDDDSGHVSKPLFDESAFDRKPSKADFTQDIAVRPSVAAPVLIEDDDEEPEEGLGPEHAALQARIRARLADRKNRKPSTAPITELLITSDIPDTTPLRVKVRVDTLIEKPRKAWCEKQNFPAKFADDVFFTWNRTRIYDSTSIARLGIKAILTYTMTTTSPSFM</sequence>